<feature type="compositionally biased region" description="Low complexity" evidence="2">
    <location>
        <begin position="333"/>
        <end position="343"/>
    </location>
</feature>
<dbReference type="VEuPathDB" id="VectorBase:ISCP_021479"/>
<dbReference type="SMART" id="SM00360">
    <property type="entry name" value="RRM"/>
    <property type="match status" value="1"/>
</dbReference>
<feature type="region of interest" description="Disordered" evidence="2">
    <location>
        <begin position="685"/>
        <end position="771"/>
    </location>
</feature>
<dbReference type="PANTHER" id="PTHR22014">
    <property type="entry name" value="RNA-BINDING PROTEIN 33"/>
    <property type="match status" value="1"/>
</dbReference>
<protein>
    <recommendedName>
        <fullName evidence="3">RRM domain-containing protein</fullName>
    </recommendedName>
</protein>
<organism>
    <name type="scientific">Ixodes scapularis</name>
    <name type="common">Black-legged tick</name>
    <name type="synonym">Deer tick</name>
    <dbReference type="NCBI Taxonomy" id="6945"/>
    <lineage>
        <taxon>Eukaryota</taxon>
        <taxon>Metazoa</taxon>
        <taxon>Ecdysozoa</taxon>
        <taxon>Arthropoda</taxon>
        <taxon>Chelicerata</taxon>
        <taxon>Arachnida</taxon>
        <taxon>Acari</taxon>
        <taxon>Parasitiformes</taxon>
        <taxon>Ixodida</taxon>
        <taxon>Ixodoidea</taxon>
        <taxon>Ixodidae</taxon>
        <taxon>Ixodinae</taxon>
        <taxon>Ixodes</taxon>
    </lineage>
</organism>
<evidence type="ECO:0000313" key="6">
    <source>
        <dbReference type="Proteomes" id="UP000001555"/>
    </source>
</evidence>
<feature type="region of interest" description="Disordered" evidence="2">
    <location>
        <begin position="372"/>
        <end position="639"/>
    </location>
</feature>
<dbReference type="EMBL" id="ABJB011126580">
    <property type="status" value="NOT_ANNOTATED_CDS"/>
    <property type="molecule type" value="Genomic_DNA"/>
</dbReference>
<feature type="compositionally biased region" description="Low complexity" evidence="2">
    <location>
        <begin position="542"/>
        <end position="557"/>
    </location>
</feature>
<dbReference type="SUPFAM" id="SSF54928">
    <property type="entry name" value="RNA-binding domain, RBD"/>
    <property type="match status" value="1"/>
</dbReference>
<feature type="compositionally biased region" description="Low complexity" evidence="2">
    <location>
        <begin position="705"/>
        <end position="731"/>
    </location>
</feature>
<feature type="compositionally biased region" description="Low complexity" evidence="2">
    <location>
        <begin position="456"/>
        <end position="471"/>
    </location>
</feature>
<dbReference type="EMBL" id="ABJB011137532">
    <property type="status" value="NOT_ANNOTATED_CDS"/>
    <property type="molecule type" value="Genomic_DNA"/>
</dbReference>
<dbReference type="InterPro" id="IPR000504">
    <property type="entry name" value="RRM_dom"/>
</dbReference>
<dbReference type="EMBL" id="ABJB010239879">
    <property type="status" value="NOT_ANNOTATED_CDS"/>
    <property type="molecule type" value="Genomic_DNA"/>
</dbReference>
<feature type="compositionally biased region" description="Low complexity" evidence="2">
    <location>
        <begin position="19"/>
        <end position="29"/>
    </location>
</feature>
<dbReference type="EMBL" id="ABJB010916475">
    <property type="status" value="NOT_ANNOTATED_CDS"/>
    <property type="molecule type" value="Genomic_DNA"/>
</dbReference>
<dbReference type="EMBL" id="ABJB011046822">
    <property type="status" value="NOT_ANNOTATED_CDS"/>
    <property type="molecule type" value="Genomic_DNA"/>
</dbReference>
<name>B7PUY5_IXOSC</name>
<dbReference type="EMBL" id="ABJB010822672">
    <property type="status" value="NOT_ANNOTATED_CDS"/>
    <property type="molecule type" value="Genomic_DNA"/>
</dbReference>
<dbReference type="EMBL" id="ABJB010632731">
    <property type="status" value="NOT_ANNOTATED_CDS"/>
    <property type="molecule type" value="Genomic_DNA"/>
</dbReference>
<keyword evidence="1" id="KW-0694">RNA-binding</keyword>
<feature type="compositionally biased region" description="Basic and acidic residues" evidence="2">
    <location>
        <begin position="96"/>
        <end position="111"/>
    </location>
</feature>
<dbReference type="EMBL" id="DS796011">
    <property type="protein sequence ID" value="EEC10407.1"/>
    <property type="molecule type" value="Genomic_DNA"/>
</dbReference>
<gene>
    <name evidence="4" type="ORF">IscW_ISCW019409</name>
</gene>
<dbReference type="EnsemblMetazoa" id="ISCW019409-RA">
    <property type="protein sequence ID" value="ISCW019409-PA"/>
    <property type="gene ID" value="ISCW019409"/>
</dbReference>
<dbReference type="EMBL" id="ABJB010119111">
    <property type="status" value="NOT_ANNOTATED_CDS"/>
    <property type="molecule type" value="Genomic_DNA"/>
</dbReference>
<dbReference type="PANTHER" id="PTHR22014:SF2">
    <property type="entry name" value="RNA-BINDING PROTEIN 33"/>
    <property type="match status" value="1"/>
</dbReference>
<keyword evidence="6" id="KW-1185">Reference proteome</keyword>
<proteinExistence type="evidence at protein level"/>
<reference evidence="5" key="2">
    <citation type="submission" date="2020-05" db="UniProtKB">
        <authorList>
            <consortium name="EnsemblMetazoa"/>
        </authorList>
    </citation>
    <scope>IDENTIFICATION</scope>
    <source>
        <strain evidence="5">wikel</strain>
    </source>
</reference>
<dbReference type="Proteomes" id="UP000001555">
    <property type="component" value="Unassembled WGS sequence"/>
</dbReference>
<dbReference type="PaxDb" id="6945-B7PUY5"/>
<evidence type="ECO:0007829" key="7">
    <source>
        <dbReference type="PeptideAtlas" id="B7PUY5"/>
    </source>
</evidence>
<evidence type="ECO:0000259" key="3">
    <source>
        <dbReference type="SMART" id="SM00360"/>
    </source>
</evidence>
<feature type="compositionally biased region" description="Acidic residues" evidence="2">
    <location>
        <begin position="42"/>
        <end position="56"/>
    </location>
</feature>
<evidence type="ECO:0000256" key="1">
    <source>
        <dbReference type="ARBA" id="ARBA00022884"/>
    </source>
</evidence>
<dbReference type="VEuPathDB" id="VectorBase:ISCW019409"/>
<feature type="compositionally biased region" description="Pro residues" evidence="2">
    <location>
        <begin position="1"/>
        <end position="18"/>
    </location>
</feature>
<feature type="region of interest" description="Disordered" evidence="2">
    <location>
        <begin position="241"/>
        <end position="343"/>
    </location>
</feature>
<dbReference type="Gene3D" id="3.30.70.330">
    <property type="match status" value="1"/>
</dbReference>
<evidence type="ECO:0000313" key="5">
    <source>
        <dbReference type="EnsemblMetazoa" id="ISCW019409-PA"/>
    </source>
</evidence>
<dbReference type="InterPro" id="IPR039878">
    <property type="entry name" value="RBM33"/>
</dbReference>
<dbReference type="OrthoDB" id="5990677at2759"/>
<feature type="compositionally biased region" description="Basic and acidic residues" evidence="2">
    <location>
        <begin position="383"/>
        <end position="393"/>
    </location>
</feature>
<evidence type="ECO:0000256" key="2">
    <source>
        <dbReference type="SAM" id="MobiDB-lite"/>
    </source>
</evidence>
<keyword evidence="7" id="KW-1267">Proteomics identification</keyword>
<feature type="compositionally biased region" description="Polar residues" evidence="2">
    <location>
        <begin position="605"/>
        <end position="616"/>
    </location>
</feature>
<feature type="compositionally biased region" description="Basic and acidic residues" evidence="2">
    <location>
        <begin position="57"/>
        <end position="71"/>
    </location>
</feature>
<feature type="compositionally biased region" description="Pro residues" evidence="2">
    <location>
        <begin position="506"/>
        <end position="526"/>
    </location>
</feature>
<feature type="region of interest" description="Disordered" evidence="2">
    <location>
        <begin position="808"/>
        <end position="829"/>
    </location>
</feature>
<feature type="domain" description="RRM" evidence="3">
    <location>
        <begin position="883"/>
        <end position="950"/>
    </location>
</feature>
<dbReference type="InterPro" id="IPR035979">
    <property type="entry name" value="RBD_domain_sf"/>
</dbReference>
<dbReference type="AlphaFoldDB" id="B7PUY5"/>
<accession>B7PUY5</accession>
<dbReference type="GO" id="GO:0003723">
    <property type="term" value="F:RNA binding"/>
    <property type="evidence" value="ECO:0000318"/>
    <property type="project" value="GO_Central"/>
</dbReference>
<dbReference type="VEuPathDB" id="VectorBase:ISCI019409"/>
<dbReference type="InParanoid" id="B7PUY5"/>
<evidence type="ECO:0000313" key="4">
    <source>
        <dbReference type="EMBL" id="EEC10407.1"/>
    </source>
</evidence>
<feature type="region of interest" description="Disordered" evidence="2">
    <location>
        <begin position="1"/>
        <end position="127"/>
    </location>
</feature>
<feature type="compositionally biased region" description="Low complexity" evidence="2">
    <location>
        <begin position="417"/>
        <end position="428"/>
    </location>
</feature>
<feature type="compositionally biased region" description="Pro residues" evidence="2">
    <location>
        <begin position="429"/>
        <end position="438"/>
    </location>
</feature>
<dbReference type="EMBL" id="ABJB010941744">
    <property type="status" value="NOT_ANNOTATED_CDS"/>
    <property type="molecule type" value="Genomic_DNA"/>
</dbReference>
<dbReference type="InterPro" id="IPR012677">
    <property type="entry name" value="Nucleotide-bd_a/b_plait_sf"/>
</dbReference>
<reference evidence="4 6" key="1">
    <citation type="submission" date="2008-03" db="EMBL/GenBank/DDBJ databases">
        <title>Annotation of Ixodes scapularis.</title>
        <authorList>
            <consortium name="Ixodes scapularis Genome Project Consortium"/>
            <person name="Caler E."/>
            <person name="Hannick L.I."/>
            <person name="Bidwell S."/>
            <person name="Joardar V."/>
            <person name="Thiagarajan M."/>
            <person name="Amedeo P."/>
            <person name="Galinsky K.J."/>
            <person name="Schobel S."/>
            <person name="Inman J."/>
            <person name="Hostetler J."/>
            <person name="Miller J."/>
            <person name="Hammond M."/>
            <person name="Megy K."/>
            <person name="Lawson D."/>
            <person name="Kodira C."/>
            <person name="Sutton G."/>
            <person name="Meyer J."/>
            <person name="Hill C.A."/>
            <person name="Birren B."/>
            <person name="Nene V."/>
            <person name="Collins F."/>
            <person name="Alarcon-Chaidez F."/>
            <person name="Wikel S."/>
            <person name="Strausberg R."/>
        </authorList>
    </citation>
    <scope>NUCLEOTIDE SEQUENCE [LARGE SCALE GENOMIC DNA]</scope>
    <source>
        <strain evidence="6">Wikel</strain>
        <strain evidence="4">Wikel colony</strain>
    </source>
</reference>
<dbReference type="HOGENOM" id="CLU_309113_0_0_1"/>
<sequence>MDPKQGPPPEVPATPPRSEPAASPASSSVERGRGSRGGEASVAEEEEDDEEDDESVTEERRRGRFRAERRAGLGGSAAKKRQGIPDSLDSVISAEDAAKVDAYMSREDERRRAGRHGRGRGSQGFRPHQQKVVRITSMLKVDMGDPNNHTPLEKVDIGHAAQQILKSSKRGGMGAHRPGPSQQHQHIEPWLQFGGGHQGVGPRFAVPTGHPGFPGMAPDAGPRGKIFVNPQFRNGATHVGAPGMQGEGHRPTGGHPFAGHQGAPRGASHPFGGGPPGTMPGPPQQQQMPEPFLRPPPGQQQRQFGPPGGAMVGRGDPFATPMAPHMGHHHHQGPPGSSPQFSPQAMERFLSTGRPGGGLEPFDMPQASRVQEFGGHHHHPHHPGRDEDFRLDVDPWGSPQSGRLAPGTLPQPGGGQQQQQHQQQQQQHRPPPPVPFGSPPHFGSPPLQQQPPPPQQQQHQHQQPVQLGGHPFPAMSQPFQGMPLQQRAAPPPPRLQREQQQQQQPPQHPPFQPFPQGPPSQPPPGHGPQQQQQQGGPVGFLQHGPGPHGGTPQQQPGVAAGPFGVPHFPQAAGPFGKRPTSPPPVTVPQKALRLEAPHMPRKHSQGTPGRTVNNANIKEVPIVENLPPPEPIKATLPKAIEEDSATKELRRKIEEQKKLREQVVRIKEERRKLAAMQRQKELMEKRLLATEVPHSALKPQGQGTAEAKPPSANPASSPVSAPAPAAQARSSLLGSQPKPAAITVVQAQPGGVKQRLGPRPPPAQPEVGGAEGSALKKVVIVRKNPPPQIRPGVPPGIRGAGNVVPLRSQQPGAQRGNVPSPRFPQEPGGASFPRKMIRIVSHNGASDAGGGTCRMMAPLLGTQAPGGYVVLSPSGGLGPSAGRVLVSNLSVSTTENGLRQLGRTCGVISEIILDRTERQAVLKFKEHQQAVQFQKKYQRHMLDLSMIQVSLLPP</sequence>
<dbReference type="STRING" id="6945.B7PUY5"/>